<feature type="transmembrane region" description="Helical" evidence="2">
    <location>
        <begin position="335"/>
        <end position="355"/>
    </location>
</feature>
<keyword evidence="2" id="KW-0812">Transmembrane</keyword>
<feature type="transmembrane region" description="Helical" evidence="2">
    <location>
        <begin position="202"/>
        <end position="227"/>
    </location>
</feature>
<dbReference type="AlphaFoldDB" id="A0A1I6Z6X1"/>
<organism evidence="4 5">
    <name type="scientific">Actinopolyspora righensis</name>
    <dbReference type="NCBI Taxonomy" id="995060"/>
    <lineage>
        <taxon>Bacteria</taxon>
        <taxon>Bacillati</taxon>
        <taxon>Actinomycetota</taxon>
        <taxon>Actinomycetes</taxon>
        <taxon>Actinopolysporales</taxon>
        <taxon>Actinopolysporaceae</taxon>
        <taxon>Actinopolyspora</taxon>
        <taxon>Actinopolyspora alba group</taxon>
    </lineage>
</organism>
<feature type="region of interest" description="Disordered" evidence="1">
    <location>
        <begin position="17"/>
        <end position="36"/>
    </location>
</feature>
<dbReference type="PANTHER" id="PTHR30590">
    <property type="entry name" value="INNER MEMBRANE PROTEIN"/>
    <property type="match status" value="1"/>
</dbReference>
<dbReference type="Proteomes" id="UP000199165">
    <property type="component" value="Unassembled WGS sequence"/>
</dbReference>
<feature type="transmembrane region" description="Helical" evidence="2">
    <location>
        <begin position="77"/>
        <end position="95"/>
    </location>
</feature>
<evidence type="ECO:0000259" key="3">
    <source>
        <dbReference type="Pfam" id="PF04235"/>
    </source>
</evidence>
<feature type="compositionally biased region" description="Polar residues" evidence="1">
    <location>
        <begin position="19"/>
        <end position="36"/>
    </location>
</feature>
<keyword evidence="2" id="KW-1133">Transmembrane helix</keyword>
<feature type="transmembrane region" description="Helical" evidence="2">
    <location>
        <begin position="52"/>
        <end position="71"/>
    </location>
</feature>
<feature type="transmembrane region" description="Helical" evidence="2">
    <location>
        <begin position="310"/>
        <end position="328"/>
    </location>
</feature>
<keyword evidence="2" id="KW-0472">Membrane</keyword>
<feature type="transmembrane region" description="Helical" evidence="2">
    <location>
        <begin position="375"/>
        <end position="391"/>
    </location>
</feature>
<evidence type="ECO:0000256" key="2">
    <source>
        <dbReference type="SAM" id="Phobius"/>
    </source>
</evidence>
<reference evidence="5" key="1">
    <citation type="submission" date="2016-10" db="EMBL/GenBank/DDBJ databases">
        <authorList>
            <person name="Varghese N."/>
            <person name="Submissions S."/>
        </authorList>
    </citation>
    <scope>NUCLEOTIDE SEQUENCE [LARGE SCALE GENOMIC DNA]</scope>
    <source>
        <strain evidence="5">DSM 45501</strain>
    </source>
</reference>
<sequence>MIVRLIPRLRAGRHHRCVTESTTSSETGLPTTARSPTARTGRLVGIDMARGLAVLGMFAAHTVPSGWLHTLVSGRSAALFAVLAGVSIALLSGGTEPHTGRRRTASAVRIAARAVPLFVLGLLLTSMQVPAMVILAFYGVLFLLAIPLLPLRATSLAVSAAVLAVVTPLVSFLVRSNMPSPKRLGYTPDLADFTSLEGVAEAFRAIVLTGAYPVLTWIPFLLAGMALGRLEPRVFRGRLVAIGAGLALLGYGVSWLALYVFGGFERIVGIYQGKFPPRVVEELLASNLGTVPTRDPAYLLTAGAHSGTPFEIIGAAGVALAVIGLCLFAERSRTVLFPLAAVGALALTCYAGHLLVLRALGPERLAPLMGEHPHALWLLLVTGALLCAALWRRFLGRGPLEWTLHRLTAALGKLIVRGNPTSAENSTSE</sequence>
<feature type="transmembrane region" description="Helical" evidence="2">
    <location>
        <begin position="156"/>
        <end position="174"/>
    </location>
</feature>
<dbReference type="PANTHER" id="PTHR30590:SF3">
    <property type="entry name" value="HYPOTHETICAL MEMBRANE SPANNING PROTEIN"/>
    <property type="match status" value="1"/>
</dbReference>
<name>A0A1I6Z6X1_9ACTN</name>
<dbReference type="Pfam" id="PF04235">
    <property type="entry name" value="DUF418"/>
    <property type="match status" value="1"/>
</dbReference>
<proteinExistence type="predicted"/>
<keyword evidence="5" id="KW-1185">Reference proteome</keyword>
<evidence type="ECO:0000256" key="1">
    <source>
        <dbReference type="SAM" id="MobiDB-lite"/>
    </source>
</evidence>
<evidence type="ECO:0000313" key="4">
    <source>
        <dbReference type="EMBL" id="SFT58151.1"/>
    </source>
</evidence>
<dbReference type="EMBL" id="FPAT01000004">
    <property type="protein sequence ID" value="SFT58151.1"/>
    <property type="molecule type" value="Genomic_DNA"/>
</dbReference>
<feature type="domain" description="DUF418" evidence="3">
    <location>
        <begin position="314"/>
        <end position="409"/>
    </location>
</feature>
<feature type="transmembrane region" description="Helical" evidence="2">
    <location>
        <begin position="131"/>
        <end position="149"/>
    </location>
</feature>
<dbReference type="STRING" id="995060.SAMN04487904_1044"/>
<feature type="transmembrane region" description="Helical" evidence="2">
    <location>
        <begin position="239"/>
        <end position="261"/>
    </location>
</feature>
<dbReference type="InterPro" id="IPR052529">
    <property type="entry name" value="Bact_Transport_Assoc"/>
</dbReference>
<dbReference type="InterPro" id="IPR007349">
    <property type="entry name" value="DUF418"/>
</dbReference>
<gene>
    <name evidence="4" type="ORF">SAMN04487904_1044</name>
</gene>
<protein>
    <submittedName>
        <fullName evidence="4">Uncharacterized membrane protein YeiB</fullName>
    </submittedName>
</protein>
<evidence type="ECO:0000313" key="5">
    <source>
        <dbReference type="Proteomes" id="UP000199165"/>
    </source>
</evidence>
<accession>A0A1I6Z6X1</accession>
<feature type="transmembrane region" description="Helical" evidence="2">
    <location>
        <begin position="107"/>
        <end position="125"/>
    </location>
</feature>